<dbReference type="Pfam" id="PF00849">
    <property type="entry name" value="PseudoU_synth_2"/>
    <property type="match status" value="1"/>
</dbReference>
<comment type="caution">
    <text evidence="3">The sequence shown here is derived from an EMBL/GenBank/DDBJ whole genome shotgun (WGS) entry which is preliminary data.</text>
</comment>
<name>X6NN41_RETFI</name>
<dbReference type="InterPro" id="IPR050188">
    <property type="entry name" value="RluA_PseudoU_synthase"/>
</dbReference>
<proteinExistence type="inferred from homology"/>
<dbReference type="AlphaFoldDB" id="X6NN41"/>
<comment type="similarity">
    <text evidence="1">Belongs to the pseudouridine synthase RluA family.</text>
</comment>
<protein>
    <submittedName>
        <fullName evidence="3">Ribosomal large subunit pseudouridine synthase</fullName>
    </submittedName>
</protein>
<feature type="domain" description="Pseudouridine synthase RsuA/RluA-like" evidence="2">
    <location>
        <begin position="22"/>
        <end position="70"/>
    </location>
</feature>
<gene>
    <name evidence="3" type="ORF">RFI_09433</name>
</gene>
<dbReference type="EMBL" id="ASPP01007098">
    <property type="protein sequence ID" value="ETO27695.1"/>
    <property type="molecule type" value="Genomic_DNA"/>
</dbReference>
<evidence type="ECO:0000259" key="2">
    <source>
        <dbReference type="Pfam" id="PF00849"/>
    </source>
</evidence>
<dbReference type="OrthoDB" id="418349at2759"/>
<dbReference type="PANTHER" id="PTHR21600:SF44">
    <property type="entry name" value="RIBOSOMAL LARGE SUBUNIT PSEUDOURIDINE SYNTHASE D"/>
    <property type="match status" value="1"/>
</dbReference>
<dbReference type="GO" id="GO:0003723">
    <property type="term" value="F:RNA binding"/>
    <property type="evidence" value="ECO:0007669"/>
    <property type="project" value="InterPro"/>
</dbReference>
<sequence>MTKDLLKAGDKMTQLGGQVPKRPTARLAVTHLRELEHFQYTPQKQRKLHHFSLLKCRVETGRTHQVRVHCLDQQIPLIGDDVYNIANFKKHEMELFADEVTGFDQMHYLHAYLLAFNHPVFQKRGEFTANPPVIFSKQILTIKIILFDQITFQTNSYFVLISTQNF</sequence>
<dbReference type="GO" id="GO:0000455">
    <property type="term" value="P:enzyme-directed rRNA pseudouridine synthesis"/>
    <property type="evidence" value="ECO:0007669"/>
    <property type="project" value="TreeGrafter"/>
</dbReference>
<organism evidence="3 4">
    <name type="scientific">Reticulomyxa filosa</name>
    <dbReference type="NCBI Taxonomy" id="46433"/>
    <lineage>
        <taxon>Eukaryota</taxon>
        <taxon>Sar</taxon>
        <taxon>Rhizaria</taxon>
        <taxon>Retaria</taxon>
        <taxon>Foraminifera</taxon>
        <taxon>Monothalamids</taxon>
        <taxon>Reticulomyxidae</taxon>
        <taxon>Reticulomyxa</taxon>
    </lineage>
</organism>
<keyword evidence="4" id="KW-1185">Reference proteome</keyword>
<dbReference type="InterPro" id="IPR020103">
    <property type="entry name" value="PsdUridine_synth_cat_dom_sf"/>
</dbReference>
<evidence type="ECO:0000256" key="1">
    <source>
        <dbReference type="ARBA" id="ARBA00010876"/>
    </source>
</evidence>
<dbReference type="PANTHER" id="PTHR21600">
    <property type="entry name" value="MITOCHONDRIAL RNA PSEUDOURIDINE SYNTHASE"/>
    <property type="match status" value="1"/>
</dbReference>
<dbReference type="Gene3D" id="3.30.2350.10">
    <property type="entry name" value="Pseudouridine synthase"/>
    <property type="match status" value="1"/>
</dbReference>
<reference evidence="3 4" key="1">
    <citation type="journal article" date="2013" name="Curr. Biol.">
        <title>The Genome of the Foraminiferan Reticulomyxa filosa.</title>
        <authorList>
            <person name="Glockner G."/>
            <person name="Hulsmann N."/>
            <person name="Schleicher M."/>
            <person name="Noegel A.A."/>
            <person name="Eichinger L."/>
            <person name="Gallinger C."/>
            <person name="Pawlowski J."/>
            <person name="Sierra R."/>
            <person name="Euteneuer U."/>
            <person name="Pillet L."/>
            <person name="Moustafa A."/>
            <person name="Platzer M."/>
            <person name="Groth M."/>
            <person name="Szafranski K."/>
            <person name="Schliwa M."/>
        </authorList>
    </citation>
    <scope>NUCLEOTIDE SEQUENCE [LARGE SCALE GENOMIC DNA]</scope>
</reference>
<evidence type="ECO:0000313" key="3">
    <source>
        <dbReference type="EMBL" id="ETO27695.1"/>
    </source>
</evidence>
<accession>X6NN41</accession>
<dbReference type="GO" id="GO:0009982">
    <property type="term" value="F:pseudouridine synthase activity"/>
    <property type="evidence" value="ECO:0007669"/>
    <property type="project" value="InterPro"/>
</dbReference>
<evidence type="ECO:0000313" key="4">
    <source>
        <dbReference type="Proteomes" id="UP000023152"/>
    </source>
</evidence>
<dbReference type="SUPFAM" id="SSF55120">
    <property type="entry name" value="Pseudouridine synthase"/>
    <property type="match status" value="1"/>
</dbReference>
<dbReference type="InterPro" id="IPR006145">
    <property type="entry name" value="PsdUridine_synth_RsuA/RluA"/>
</dbReference>
<dbReference type="Proteomes" id="UP000023152">
    <property type="component" value="Unassembled WGS sequence"/>
</dbReference>